<proteinExistence type="predicted"/>
<sequence length="236" mass="25542">MGTHRAFHYWRRGRRLGSAALVLAAGYVATWLWWDVSVDTYLLGQYYGVTVSVMQVSPAVFGTAALALTAPDMPRMELLCGRRTHDLTAAFMAVVALCASCMVPAVRLLLDVAPVRWIPGAGDAGRRPFAPATWELLALMWMPCALTMAVAVIGVTVCGRLAGGGIVLVWLALLLVVASWKPVSRLSPFMWDSSVRGDGMPAAMAAVFLAACVLQWQCLRRGWTLAGRYAPFSAVR</sequence>
<keyword evidence="1" id="KW-0812">Transmembrane</keyword>
<evidence type="ECO:0000313" key="2">
    <source>
        <dbReference type="EMBL" id="NMN01176.1"/>
    </source>
</evidence>
<keyword evidence="3" id="KW-1185">Reference proteome</keyword>
<feature type="transmembrane region" description="Helical" evidence="1">
    <location>
        <begin position="200"/>
        <end position="219"/>
    </location>
</feature>
<feature type="transmembrane region" description="Helical" evidence="1">
    <location>
        <begin position="16"/>
        <end position="34"/>
    </location>
</feature>
<name>A0A7Y0HYD5_9BIFI</name>
<dbReference type="RefSeq" id="WP_169276258.1">
    <property type="nucleotide sequence ID" value="NZ_JAAIIH010000018.1"/>
</dbReference>
<gene>
    <name evidence="2" type="ORF">G1C96_1761</name>
</gene>
<accession>A0A7Y0HYD5</accession>
<reference evidence="2 3" key="1">
    <citation type="submission" date="2020-02" db="EMBL/GenBank/DDBJ databases">
        <title>Characterization of phylogenetic diversity of novel bifidobacterial species isolated in Czech ZOOs.</title>
        <authorList>
            <person name="Lugli G.A."/>
            <person name="Vera N.B."/>
            <person name="Ventura M."/>
        </authorList>
    </citation>
    <scope>NUCLEOTIDE SEQUENCE [LARGE SCALE GENOMIC DNA]</scope>
    <source>
        <strain evidence="2 3">DSM 109958</strain>
    </source>
</reference>
<dbReference type="EMBL" id="JAAIIH010000018">
    <property type="protein sequence ID" value="NMN01176.1"/>
    <property type="molecule type" value="Genomic_DNA"/>
</dbReference>
<organism evidence="2 3">
    <name type="scientific">Bifidobacterium moraviense</name>
    <dbReference type="NCBI Taxonomy" id="2675323"/>
    <lineage>
        <taxon>Bacteria</taxon>
        <taxon>Bacillati</taxon>
        <taxon>Actinomycetota</taxon>
        <taxon>Actinomycetes</taxon>
        <taxon>Bifidobacteriales</taxon>
        <taxon>Bifidobacteriaceae</taxon>
        <taxon>Bifidobacterium</taxon>
    </lineage>
</organism>
<feature type="transmembrane region" description="Helical" evidence="1">
    <location>
        <begin position="136"/>
        <end position="154"/>
    </location>
</feature>
<feature type="transmembrane region" description="Helical" evidence="1">
    <location>
        <begin position="161"/>
        <end position="180"/>
    </location>
</feature>
<dbReference type="Proteomes" id="UP000588277">
    <property type="component" value="Unassembled WGS sequence"/>
</dbReference>
<keyword evidence="1" id="KW-0472">Membrane</keyword>
<evidence type="ECO:0000256" key="1">
    <source>
        <dbReference type="SAM" id="Phobius"/>
    </source>
</evidence>
<comment type="caution">
    <text evidence="2">The sequence shown here is derived from an EMBL/GenBank/DDBJ whole genome shotgun (WGS) entry which is preliminary data.</text>
</comment>
<keyword evidence="1" id="KW-1133">Transmembrane helix</keyword>
<evidence type="ECO:0000313" key="3">
    <source>
        <dbReference type="Proteomes" id="UP000588277"/>
    </source>
</evidence>
<protein>
    <submittedName>
        <fullName evidence="2">Uncharacterized protein</fullName>
    </submittedName>
</protein>
<feature type="transmembrane region" description="Helical" evidence="1">
    <location>
        <begin position="89"/>
        <end position="110"/>
    </location>
</feature>
<dbReference type="AlphaFoldDB" id="A0A7Y0HYD5"/>
<feature type="transmembrane region" description="Helical" evidence="1">
    <location>
        <begin position="46"/>
        <end position="68"/>
    </location>
</feature>